<proteinExistence type="predicted"/>
<reference evidence="2" key="2">
    <citation type="submission" date="2021-10" db="EMBL/GenBank/DDBJ databases">
        <title>Phylogenomics reveals ancestral predisposition of the termite-cultivated fungus Termitomyces towards a domesticated lifestyle.</title>
        <authorList>
            <person name="Auxier B."/>
            <person name="Grum-Grzhimaylo A."/>
            <person name="Cardenas M.E."/>
            <person name="Lodge J.D."/>
            <person name="Laessoe T."/>
            <person name="Pedersen O."/>
            <person name="Smith M.E."/>
            <person name="Kuyper T.W."/>
            <person name="Franco-Molano E.A."/>
            <person name="Baroni T.J."/>
            <person name="Aanen D.K."/>
        </authorList>
    </citation>
    <scope>NUCLEOTIDE SEQUENCE</scope>
    <source>
        <strain evidence="2">D49</strain>
    </source>
</reference>
<evidence type="ECO:0000256" key="1">
    <source>
        <dbReference type="SAM" id="MobiDB-lite"/>
    </source>
</evidence>
<dbReference type="AlphaFoldDB" id="A0A9P7GM28"/>
<accession>A0A9P7GM28</accession>
<dbReference type="OrthoDB" id="2984821at2759"/>
<gene>
    <name evidence="2" type="ORF">H0H81_002011</name>
</gene>
<dbReference type="EMBL" id="JABCKI010000070">
    <property type="protein sequence ID" value="KAG5653169.1"/>
    <property type="molecule type" value="Genomic_DNA"/>
</dbReference>
<keyword evidence="3" id="KW-1185">Reference proteome</keyword>
<sequence>MRSNIERAVDDVLAANKEVIVANVLAAYIRVAGFKRQSIDVLTAFERAMDKYPDSKDQVDSPSAKLVAELRQDYWKSMFDWGGKDYCCPCCVDLVKQLIEDPDRFEENVRKIGVHAAPAPAIKKPKRRRVKNKQASRKAIAFDPYGPSTSASSM</sequence>
<feature type="compositionally biased region" description="Basic residues" evidence="1">
    <location>
        <begin position="123"/>
        <end position="136"/>
    </location>
</feature>
<reference evidence="2" key="1">
    <citation type="submission" date="2021-02" db="EMBL/GenBank/DDBJ databases">
        <authorList>
            <person name="Nieuwenhuis M."/>
            <person name="Van De Peppel L.J.J."/>
        </authorList>
    </citation>
    <scope>NUCLEOTIDE SEQUENCE</scope>
    <source>
        <strain evidence="2">D49</strain>
    </source>
</reference>
<dbReference type="Proteomes" id="UP000717328">
    <property type="component" value="Unassembled WGS sequence"/>
</dbReference>
<organism evidence="2 3">
    <name type="scientific">Sphagnurus paluster</name>
    <dbReference type="NCBI Taxonomy" id="117069"/>
    <lineage>
        <taxon>Eukaryota</taxon>
        <taxon>Fungi</taxon>
        <taxon>Dikarya</taxon>
        <taxon>Basidiomycota</taxon>
        <taxon>Agaricomycotina</taxon>
        <taxon>Agaricomycetes</taxon>
        <taxon>Agaricomycetidae</taxon>
        <taxon>Agaricales</taxon>
        <taxon>Tricholomatineae</taxon>
        <taxon>Lyophyllaceae</taxon>
        <taxon>Sphagnurus</taxon>
    </lineage>
</organism>
<comment type="caution">
    <text evidence="2">The sequence shown here is derived from an EMBL/GenBank/DDBJ whole genome shotgun (WGS) entry which is preliminary data.</text>
</comment>
<protein>
    <submittedName>
        <fullName evidence="2">Uncharacterized protein</fullName>
    </submittedName>
</protein>
<name>A0A9P7GM28_9AGAR</name>
<feature type="region of interest" description="Disordered" evidence="1">
    <location>
        <begin position="117"/>
        <end position="154"/>
    </location>
</feature>
<evidence type="ECO:0000313" key="3">
    <source>
        <dbReference type="Proteomes" id="UP000717328"/>
    </source>
</evidence>
<evidence type="ECO:0000313" key="2">
    <source>
        <dbReference type="EMBL" id="KAG5653169.1"/>
    </source>
</evidence>